<dbReference type="InterPro" id="IPR000782">
    <property type="entry name" value="FAS1_domain"/>
</dbReference>
<dbReference type="AlphaFoldDB" id="A0A5B8NSZ2"/>
<gene>
    <name evidence="3" type="ORF">FRE64_04215</name>
</gene>
<dbReference type="SUPFAM" id="SSF82153">
    <property type="entry name" value="FAS1 domain"/>
    <property type="match status" value="1"/>
</dbReference>
<dbReference type="SMART" id="SM00554">
    <property type="entry name" value="FAS1"/>
    <property type="match status" value="1"/>
</dbReference>
<name>A0A5B8NSZ2_9CHRO</name>
<keyword evidence="4" id="KW-1185">Reference proteome</keyword>
<dbReference type="OrthoDB" id="9800666at2"/>
<dbReference type="PANTHER" id="PTHR10900:SF77">
    <property type="entry name" value="FI19380P1"/>
    <property type="match status" value="1"/>
</dbReference>
<sequence>MAEAEEPEMDAEEAEAEEPEMDVEEAEAKDLVTLAQNEEDFSTLVAAVETAGLVETLQGEGPFTVFAPTDEAFDALPEGVLEFLLEPENQDLLERILTYHVVEGNIMSTDLETGSIESLGGGIAINVSEEGVKINNADVVQADVEASNGTVHIIDTVLAPAGFLQTVEERMN</sequence>
<evidence type="ECO:0000259" key="2">
    <source>
        <dbReference type="PROSITE" id="PS50213"/>
    </source>
</evidence>
<organism evidence="3 4">
    <name type="scientific">Euhalothece natronophila Z-M001</name>
    <dbReference type="NCBI Taxonomy" id="522448"/>
    <lineage>
        <taxon>Bacteria</taxon>
        <taxon>Bacillati</taxon>
        <taxon>Cyanobacteriota</taxon>
        <taxon>Cyanophyceae</taxon>
        <taxon>Oscillatoriophycideae</taxon>
        <taxon>Chroococcales</taxon>
        <taxon>Halothecacae</taxon>
        <taxon>Halothece cluster</taxon>
        <taxon>Euhalothece</taxon>
    </lineage>
</organism>
<evidence type="ECO:0000256" key="1">
    <source>
        <dbReference type="SAM" id="MobiDB-lite"/>
    </source>
</evidence>
<dbReference type="PANTHER" id="PTHR10900">
    <property type="entry name" value="PERIOSTIN-RELATED"/>
    <property type="match status" value="1"/>
</dbReference>
<dbReference type="GO" id="GO:0005615">
    <property type="term" value="C:extracellular space"/>
    <property type="evidence" value="ECO:0007669"/>
    <property type="project" value="TreeGrafter"/>
</dbReference>
<dbReference type="KEGG" id="enn:FRE64_04215"/>
<dbReference type="InterPro" id="IPR050904">
    <property type="entry name" value="Adhesion/Biosynth-related"/>
</dbReference>
<feature type="region of interest" description="Disordered" evidence="1">
    <location>
        <begin position="1"/>
        <end position="26"/>
    </location>
</feature>
<reference evidence="3" key="1">
    <citation type="submission" date="2019-08" db="EMBL/GenBank/DDBJ databases">
        <title>Carotenoids and Carotenoid Binding Proteins in the Halophilic Cyanobacterium Euhalothece sp. ZM00.</title>
        <authorList>
            <person name="Cho S.M."/>
            <person name="Song J.Y."/>
            <person name="Park Y.-I."/>
        </authorList>
    </citation>
    <scope>NUCLEOTIDE SEQUENCE [LARGE SCALE GENOMIC DNA]</scope>
    <source>
        <strain evidence="3">Z-M001</strain>
    </source>
</reference>
<protein>
    <submittedName>
        <fullName evidence="3">Fasciclin domain-containing protein</fullName>
    </submittedName>
</protein>
<dbReference type="PROSITE" id="PS50213">
    <property type="entry name" value="FAS1"/>
    <property type="match status" value="1"/>
</dbReference>
<proteinExistence type="predicted"/>
<dbReference type="FunFam" id="2.30.180.10:FF:000019">
    <property type="entry name" value="Cell surface lipoprotein"/>
    <property type="match status" value="1"/>
</dbReference>
<evidence type="ECO:0000313" key="4">
    <source>
        <dbReference type="Proteomes" id="UP000318453"/>
    </source>
</evidence>
<feature type="domain" description="FAS1" evidence="2">
    <location>
        <begin position="28"/>
        <end position="158"/>
    </location>
</feature>
<dbReference type="InterPro" id="IPR036378">
    <property type="entry name" value="FAS1_dom_sf"/>
</dbReference>
<dbReference type="EMBL" id="CP042326">
    <property type="protein sequence ID" value="QDZ41445.1"/>
    <property type="molecule type" value="Genomic_DNA"/>
</dbReference>
<dbReference type="Pfam" id="PF02469">
    <property type="entry name" value="Fasciclin"/>
    <property type="match status" value="1"/>
</dbReference>
<dbReference type="Proteomes" id="UP000318453">
    <property type="component" value="Chromosome"/>
</dbReference>
<accession>A0A5B8NSZ2</accession>
<evidence type="ECO:0000313" key="3">
    <source>
        <dbReference type="EMBL" id="QDZ41445.1"/>
    </source>
</evidence>
<dbReference type="Gene3D" id="2.30.180.10">
    <property type="entry name" value="FAS1 domain"/>
    <property type="match status" value="1"/>
</dbReference>